<dbReference type="Proteomes" id="UP001647509">
    <property type="component" value="Unassembled WGS sequence"/>
</dbReference>
<evidence type="ECO:0000313" key="1">
    <source>
        <dbReference type="EMBL" id="MBU2950019.1"/>
    </source>
</evidence>
<evidence type="ECO:0000313" key="2">
    <source>
        <dbReference type="Proteomes" id="UP001647509"/>
    </source>
</evidence>
<proteinExistence type="predicted"/>
<protein>
    <submittedName>
        <fullName evidence="1">Uncharacterized protein</fullName>
    </submittedName>
</protein>
<name>A0ACC5U6T1_9FLAO</name>
<reference evidence="1" key="1">
    <citation type="submission" date="2021-05" db="EMBL/GenBank/DDBJ databases">
        <title>Draft genomes of bacteria isolated from model marine particles.</title>
        <authorList>
            <person name="Datta M.S."/>
            <person name="Schwartzman J.A."/>
            <person name="Enke T.N."/>
            <person name="Saavedra J."/>
            <person name="Cermak N."/>
            <person name="Cordero O.X."/>
        </authorList>
    </citation>
    <scope>NUCLEOTIDE SEQUENCE</scope>
    <source>
        <strain evidence="1">I2M19</strain>
    </source>
</reference>
<organism evidence="1 2">
    <name type="scientific">Pseudotamlana agarivorans</name>
    <dbReference type="NCBI Taxonomy" id="481183"/>
    <lineage>
        <taxon>Bacteria</taxon>
        <taxon>Pseudomonadati</taxon>
        <taxon>Bacteroidota</taxon>
        <taxon>Flavobacteriia</taxon>
        <taxon>Flavobacteriales</taxon>
        <taxon>Flavobacteriaceae</taxon>
        <taxon>Pseudotamlana</taxon>
    </lineage>
</organism>
<keyword evidence="2" id="KW-1185">Reference proteome</keyword>
<accession>A0ACC5U6T1</accession>
<comment type="caution">
    <text evidence="1">The sequence shown here is derived from an EMBL/GenBank/DDBJ whole genome shotgun (WGS) entry which is preliminary data.</text>
</comment>
<dbReference type="EMBL" id="JAHKPD010000010">
    <property type="protein sequence ID" value="MBU2950019.1"/>
    <property type="molecule type" value="Genomic_DNA"/>
</dbReference>
<sequence>MQKTTNIYNTEINEILPSLQKLIHEKDETDYQMIFVSVFDHWLTQDEFQPEIHTEDAKEIKIRREKLQNFVIGLFNLTQTFTSEIKRKNQFFIYQFETKKQLLNKCEIQNQNGESGQRYDIILPEFQAVYSEEWDWTNIIWFRDQEKIKPLIELAKKSGLYILTK</sequence>
<gene>
    <name evidence="1" type="ORF">KO493_04835</name>
</gene>